<dbReference type="GO" id="GO:0016491">
    <property type="term" value="F:oxidoreductase activity"/>
    <property type="evidence" value="ECO:0007669"/>
    <property type="project" value="UniProtKB-KW"/>
</dbReference>
<reference evidence="8" key="1">
    <citation type="journal article" date="2019" name="Int. J. Syst. Evol. Microbiol.">
        <title>The Global Catalogue of Microorganisms (GCM) 10K type strain sequencing project: providing services to taxonomists for standard genome sequencing and annotation.</title>
        <authorList>
            <consortium name="The Broad Institute Genomics Platform"/>
            <consortium name="The Broad Institute Genome Sequencing Center for Infectious Disease"/>
            <person name="Wu L."/>
            <person name="Ma J."/>
        </authorList>
    </citation>
    <scope>NUCLEOTIDE SEQUENCE [LARGE SCALE GENOMIC DNA]</scope>
    <source>
        <strain evidence="8">CCUG 60559</strain>
    </source>
</reference>
<evidence type="ECO:0000313" key="8">
    <source>
        <dbReference type="Proteomes" id="UP001596506"/>
    </source>
</evidence>
<keyword evidence="3 5" id="KW-1133">Transmembrane helix</keyword>
<evidence type="ECO:0000256" key="3">
    <source>
        <dbReference type="ARBA" id="ARBA00022989"/>
    </source>
</evidence>
<comment type="subcellular location">
    <subcellularLocation>
        <location evidence="1">Membrane</location>
    </subcellularLocation>
</comment>
<dbReference type="EC" id="1.-.-.-" evidence="7"/>
<keyword evidence="2 5" id="KW-0812">Transmembrane</keyword>
<accession>A0ABW2IQW3</accession>
<feature type="transmembrane region" description="Helical" evidence="5">
    <location>
        <begin position="72"/>
        <end position="94"/>
    </location>
</feature>
<gene>
    <name evidence="7" type="ORF">ACFQQA_01430</name>
</gene>
<evidence type="ECO:0000256" key="1">
    <source>
        <dbReference type="ARBA" id="ARBA00004370"/>
    </source>
</evidence>
<comment type="caution">
    <text evidence="7">The sequence shown here is derived from an EMBL/GenBank/DDBJ whole genome shotgun (WGS) entry which is preliminary data.</text>
</comment>
<dbReference type="Proteomes" id="UP001596506">
    <property type="component" value="Unassembled WGS sequence"/>
</dbReference>
<dbReference type="InterPro" id="IPR050307">
    <property type="entry name" value="Sterol_Desaturase_Related"/>
</dbReference>
<keyword evidence="4 5" id="KW-0472">Membrane</keyword>
<proteinExistence type="predicted"/>
<evidence type="ECO:0000259" key="6">
    <source>
        <dbReference type="Pfam" id="PF04116"/>
    </source>
</evidence>
<evidence type="ECO:0000256" key="4">
    <source>
        <dbReference type="ARBA" id="ARBA00023136"/>
    </source>
</evidence>
<evidence type="ECO:0000256" key="2">
    <source>
        <dbReference type="ARBA" id="ARBA00022692"/>
    </source>
</evidence>
<protein>
    <submittedName>
        <fullName evidence="7">Sterol desaturase family protein</fullName>
        <ecNumber evidence="7">1.-.-.-</ecNumber>
    </submittedName>
</protein>
<feature type="transmembrane region" description="Helical" evidence="5">
    <location>
        <begin position="40"/>
        <end position="60"/>
    </location>
</feature>
<feature type="transmembrane region" description="Helical" evidence="5">
    <location>
        <begin position="6"/>
        <end position="28"/>
    </location>
</feature>
<organism evidence="7 8">
    <name type="scientific">Marinobacter aromaticivorans</name>
    <dbReference type="NCBI Taxonomy" id="1494078"/>
    <lineage>
        <taxon>Bacteria</taxon>
        <taxon>Pseudomonadati</taxon>
        <taxon>Pseudomonadota</taxon>
        <taxon>Gammaproteobacteria</taxon>
        <taxon>Pseudomonadales</taxon>
        <taxon>Marinobacteraceae</taxon>
        <taxon>Marinobacter</taxon>
    </lineage>
</organism>
<name>A0ABW2IQW3_9GAMM</name>
<feature type="domain" description="Fatty acid hydroxylase" evidence="6">
    <location>
        <begin position="85"/>
        <end position="221"/>
    </location>
</feature>
<dbReference type="PANTHER" id="PTHR11863">
    <property type="entry name" value="STEROL DESATURASE"/>
    <property type="match status" value="1"/>
</dbReference>
<dbReference type="RefSeq" id="WP_100686706.1">
    <property type="nucleotide sequence ID" value="NZ_JBHTBD010000001.1"/>
</dbReference>
<dbReference type="Pfam" id="PF04116">
    <property type="entry name" value="FA_hydroxylase"/>
    <property type="match status" value="1"/>
</dbReference>
<evidence type="ECO:0000256" key="5">
    <source>
        <dbReference type="SAM" id="Phobius"/>
    </source>
</evidence>
<keyword evidence="8" id="KW-1185">Reference proteome</keyword>
<dbReference type="InterPro" id="IPR006694">
    <property type="entry name" value="Fatty_acid_hydroxylase"/>
</dbReference>
<evidence type="ECO:0000313" key="7">
    <source>
        <dbReference type="EMBL" id="MFC7293374.1"/>
    </source>
</evidence>
<sequence length="263" mass="30647">MDDVKLAIFLLGFALLYGAETLFAARPWQEPRGKRLRTHMAMAIFNTVLLKLVILAPFLYWTELVVEQGWGLAPMLGYSGLGGILATIIVLDMLDYWWHRFNHRLGLLWRFHKVHHVDTHVDITTALRFHPGELFISFFVKLGWIALWGTSLVGFMAFEAAVSLTSQFHHSNIDLPERWERRLRRFIVTPRFHTSHHTVSRRTGDANFATIFIVWDRLFGTYAEPDEQEMTHLGLAEGREDYLSFSTWLTEPFRSRNQNPEHP</sequence>
<feature type="transmembrane region" description="Helical" evidence="5">
    <location>
        <begin position="138"/>
        <end position="158"/>
    </location>
</feature>
<keyword evidence="7" id="KW-0560">Oxidoreductase</keyword>
<dbReference type="EMBL" id="JBHTBD010000001">
    <property type="protein sequence ID" value="MFC7293374.1"/>
    <property type="molecule type" value="Genomic_DNA"/>
</dbReference>